<evidence type="ECO:0000259" key="2">
    <source>
        <dbReference type="PROSITE" id="PS50030"/>
    </source>
</evidence>
<name>A0A9P6NWA8_9BASI</name>
<feature type="region of interest" description="Disordered" evidence="1">
    <location>
        <begin position="29"/>
        <end position="50"/>
    </location>
</feature>
<sequence length="124" mass="13340">MLKRHQAIIDLSKNALIIQGRELRFLNEHELPESAKDESDQLEQAKEQSLIEDNSQRVIADAANRAAGAVPLPSGSGSSETLSAEEKAKVDVLVGLGATSEQALVLLRSTNGNVEYAASLLFNQ</sequence>
<keyword evidence="4" id="KW-1185">Reference proteome</keyword>
<feature type="domain" description="UBA" evidence="2">
    <location>
        <begin position="83"/>
        <end position="124"/>
    </location>
</feature>
<dbReference type="InterPro" id="IPR015940">
    <property type="entry name" value="UBA"/>
</dbReference>
<evidence type="ECO:0000313" key="3">
    <source>
        <dbReference type="EMBL" id="KAG0151518.1"/>
    </source>
</evidence>
<organism evidence="3 4">
    <name type="scientific">Cronartium quercuum f. sp. fusiforme G11</name>
    <dbReference type="NCBI Taxonomy" id="708437"/>
    <lineage>
        <taxon>Eukaryota</taxon>
        <taxon>Fungi</taxon>
        <taxon>Dikarya</taxon>
        <taxon>Basidiomycota</taxon>
        <taxon>Pucciniomycotina</taxon>
        <taxon>Pucciniomycetes</taxon>
        <taxon>Pucciniales</taxon>
        <taxon>Coleosporiaceae</taxon>
        <taxon>Cronartium</taxon>
    </lineage>
</organism>
<dbReference type="OrthoDB" id="1047367at2759"/>
<evidence type="ECO:0000256" key="1">
    <source>
        <dbReference type="SAM" id="MobiDB-lite"/>
    </source>
</evidence>
<dbReference type="InterPro" id="IPR009060">
    <property type="entry name" value="UBA-like_sf"/>
</dbReference>
<feature type="compositionally biased region" description="Basic and acidic residues" evidence="1">
    <location>
        <begin position="29"/>
        <end position="46"/>
    </location>
</feature>
<dbReference type="SUPFAM" id="SSF46934">
    <property type="entry name" value="UBA-like"/>
    <property type="match status" value="1"/>
</dbReference>
<protein>
    <recommendedName>
        <fullName evidence="2">UBA domain-containing protein</fullName>
    </recommendedName>
</protein>
<dbReference type="SMART" id="SM00165">
    <property type="entry name" value="UBA"/>
    <property type="match status" value="1"/>
</dbReference>
<proteinExistence type="predicted"/>
<dbReference type="PROSITE" id="PS50030">
    <property type="entry name" value="UBA"/>
    <property type="match status" value="1"/>
</dbReference>
<gene>
    <name evidence="3" type="ORF">CROQUDRAFT_36479</name>
</gene>
<dbReference type="Proteomes" id="UP000886653">
    <property type="component" value="Unassembled WGS sequence"/>
</dbReference>
<dbReference type="Gene3D" id="1.10.8.10">
    <property type="entry name" value="DNA helicase RuvA subunit, C-terminal domain"/>
    <property type="match status" value="1"/>
</dbReference>
<comment type="caution">
    <text evidence="3">The sequence shown here is derived from an EMBL/GenBank/DDBJ whole genome shotgun (WGS) entry which is preliminary data.</text>
</comment>
<dbReference type="AlphaFoldDB" id="A0A9P6NWA8"/>
<reference evidence="3" key="1">
    <citation type="submission" date="2013-11" db="EMBL/GenBank/DDBJ databases">
        <title>Genome sequence of the fusiform rust pathogen reveals effectors for host alternation and coevolution with pine.</title>
        <authorList>
            <consortium name="DOE Joint Genome Institute"/>
            <person name="Smith K."/>
            <person name="Pendleton A."/>
            <person name="Kubisiak T."/>
            <person name="Anderson C."/>
            <person name="Salamov A."/>
            <person name="Aerts A."/>
            <person name="Riley R."/>
            <person name="Clum A."/>
            <person name="Lindquist E."/>
            <person name="Ence D."/>
            <person name="Campbell M."/>
            <person name="Kronenberg Z."/>
            <person name="Feau N."/>
            <person name="Dhillon B."/>
            <person name="Hamelin R."/>
            <person name="Burleigh J."/>
            <person name="Smith J."/>
            <person name="Yandell M."/>
            <person name="Nelson C."/>
            <person name="Grigoriev I."/>
            <person name="Davis J."/>
        </authorList>
    </citation>
    <scope>NUCLEOTIDE SEQUENCE</scope>
    <source>
        <strain evidence="3">G11</strain>
    </source>
</reference>
<dbReference type="EMBL" id="MU167212">
    <property type="protein sequence ID" value="KAG0151518.1"/>
    <property type="molecule type" value="Genomic_DNA"/>
</dbReference>
<evidence type="ECO:0000313" key="4">
    <source>
        <dbReference type="Proteomes" id="UP000886653"/>
    </source>
</evidence>
<accession>A0A9P6NWA8</accession>